<dbReference type="Gene3D" id="3.40.50.720">
    <property type="entry name" value="NAD(P)-binding Rossmann-like Domain"/>
    <property type="match status" value="1"/>
</dbReference>
<dbReference type="AlphaFoldDB" id="A0A6A5UUU5"/>
<dbReference type="OrthoDB" id="419598at2759"/>
<name>A0A6A5UUU5_9PLEO</name>
<feature type="domain" description="NmrA-like" evidence="3">
    <location>
        <begin position="4"/>
        <end position="251"/>
    </location>
</feature>
<keyword evidence="5" id="KW-1185">Reference proteome</keyword>
<evidence type="ECO:0000313" key="5">
    <source>
        <dbReference type="Proteomes" id="UP000800036"/>
    </source>
</evidence>
<evidence type="ECO:0000256" key="2">
    <source>
        <dbReference type="ARBA" id="ARBA00023002"/>
    </source>
</evidence>
<dbReference type="GO" id="GO:0016491">
    <property type="term" value="F:oxidoreductase activity"/>
    <property type="evidence" value="ECO:0007669"/>
    <property type="project" value="UniProtKB-KW"/>
</dbReference>
<gene>
    <name evidence="4" type="ORF">BU23DRAFT_515036</name>
</gene>
<dbReference type="InterPro" id="IPR008030">
    <property type="entry name" value="NmrA-like"/>
</dbReference>
<reference evidence="4" key="1">
    <citation type="journal article" date="2020" name="Stud. Mycol.">
        <title>101 Dothideomycetes genomes: a test case for predicting lifestyles and emergence of pathogens.</title>
        <authorList>
            <person name="Haridas S."/>
            <person name="Albert R."/>
            <person name="Binder M."/>
            <person name="Bloem J."/>
            <person name="Labutti K."/>
            <person name="Salamov A."/>
            <person name="Andreopoulos B."/>
            <person name="Baker S."/>
            <person name="Barry K."/>
            <person name="Bills G."/>
            <person name="Bluhm B."/>
            <person name="Cannon C."/>
            <person name="Castanera R."/>
            <person name="Culley D."/>
            <person name="Daum C."/>
            <person name="Ezra D."/>
            <person name="Gonzalez J."/>
            <person name="Henrissat B."/>
            <person name="Kuo A."/>
            <person name="Liang C."/>
            <person name="Lipzen A."/>
            <person name="Lutzoni F."/>
            <person name="Magnuson J."/>
            <person name="Mondo S."/>
            <person name="Nolan M."/>
            <person name="Ohm R."/>
            <person name="Pangilinan J."/>
            <person name="Park H.-J."/>
            <person name="Ramirez L."/>
            <person name="Alfaro M."/>
            <person name="Sun H."/>
            <person name="Tritt A."/>
            <person name="Yoshinaga Y."/>
            <person name="Zwiers L.-H."/>
            <person name="Turgeon B."/>
            <person name="Goodwin S."/>
            <person name="Spatafora J."/>
            <person name="Crous P."/>
            <person name="Grigoriev I."/>
        </authorList>
    </citation>
    <scope>NUCLEOTIDE SEQUENCE</scope>
    <source>
        <strain evidence="4">CBS 107.79</strain>
    </source>
</reference>
<protein>
    <submittedName>
        <fullName evidence="4">NAD(P)-binding protein</fullName>
    </submittedName>
</protein>
<dbReference type="SUPFAM" id="SSF51735">
    <property type="entry name" value="NAD(P)-binding Rossmann-fold domains"/>
    <property type="match status" value="1"/>
</dbReference>
<evidence type="ECO:0000256" key="1">
    <source>
        <dbReference type="ARBA" id="ARBA00022857"/>
    </source>
</evidence>
<dbReference type="Proteomes" id="UP000800036">
    <property type="component" value="Unassembled WGS sequence"/>
</dbReference>
<proteinExistence type="predicted"/>
<keyword evidence="2" id="KW-0560">Oxidoreductase</keyword>
<accession>A0A6A5UUU5</accession>
<dbReference type="InterPro" id="IPR051609">
    <property type="entry name" value="NmrA/Isoflavone_reductase-like"/>
</dbReference>
<dbReference type="Pfam" id="PF05368">
    <property type="entry name" value="NmrA"/>
    <property type="match status" value="1"/>
</dbReference>
<dbReference type="PANTHER" id="PTHR47706:SF10">
    <property type="entry name" value="NMRA-LIKE DOMAIN-CONTAINING PROTEIN"/>
    <property type="match status" value="1"/>
</dbReference>
<dbReference type="InterPro" id="IPR036291">
    <property type="entry name" value="NAD(P)-bd_dom_sf"/>
</dbReference>
<evidence type="ECO:0000313" key="4">
    <source>
        <dbReference type="EMBL" id="KAF1968170.1"/>
    </source>
</evidence>
<organism evidence="4 5">
    <name type="scientific">Bimuria novae-zelandiae CBS 107.79</name>
    <dbReference type="NCBI Taxonomy" id="1447943"/>
    <lineage>
        <taxon>Eukaryota</taxon>
        <taxon>Fungi</taxon>
        <taxon>Dikarya</taxon>
        <taxon>Ascomycota</taxon>
        <taxon>Pezizomycotina</taxon>
        <taxon>Dothideomycetes</taxon>
        <taxon>Pleosporomycetidae</taxon>
        <taxon>Pleosporales</taxon>
        <taxon>Massarineae</taxon>
        <taxon>Didymosphaeriaceae</taxon>
        <taxon>Bimuria</taxon>
    </lineage>
</organism>
<evidence type="ECO:0000259" key="3">
    <source>
        <dbReference type="Pfam" id="PF05368"/>
    </source>
</evidence>
<dbReference type="PANTHER" id="PTHR47706">
    <property type="entry name" value="NMRA-LIKE FAMILY PROTEIN"/>
    <property type="match status" value="1"/>
</dbReference>
<keyword evidence="1" id="KW-0521">NADP</keyword>
<dbReference type="EMBL" id="ML976723">
    <property type="protein sequence ID" value="KAF1968170.1"/>
    <property type="molecule type" value="Genomic_DNA"/>
</dbReference>
<sequence length="328" mass="35554">MELKNITILGARGNVGSALITELLKTPERYTITAVSRSTTTSTYTPPSGSNIVTKSVDYASFDALKYLFTGQDAVVNCVTGGATQYEPSKLIIDAAVAAGVRFFFANEFVGNVSSEQFKRLPESMAGAKVRVREYLEALAKDGKITWTALNGGPFFDMWLMKGPAGFNIKDKEARIYGTGENPLYWTPLPTIARAAANMLRNPDAIANRGIYICPFPPGAVTQNKLLAVLEAVLDTKFSVTHVDVEKINRNAKIALGRGEFAKATRGFAVTNQFFEGDCGNNLDGMTENELVGVKEMGLEEAIRQAVGRYGADSAVVESMFRIEACEV</sequence>